<feature type="transmembrane region" description="Helical" evidence="2">
    <location>
        <begin position="43"/>
        <end position="61"/>
    </location>
</feature>
<name>A0AAN6FYY6_9PEZI</name>
<dbReference type="EMBL" id="JASUXU010000003">
    <property type="protein sequence ID" value="KAK0327036.1"/>
    <property type="molecule type" value="Genomic_DNA"/>
</dbReference>
<sequence length="458" mass="49185">MREGAAATAIDMPESAFFPVAPESPSPSQDLVQRLCSIPKDSAIMLLVLAALWATIVTPALTAPSTSSPLRPSQDPWYTTPLGFEAASPGTVLRLRSAPGNVTTIFNGSSAAYNILYRTTDSRYQPSWAVTTLLIPKRSNGSALLSYQIPYNSVDIDAVPSFALYDPAFTGTPPIYSDIQSALSLGWYVNIPDFESHTASFGVGVTEGHATLDSVRVVLTTGFDLATDARYALWGYSGGSIASEWAAELQAQYAPELSFAGAAIGGTVPSATTILTGAPGQWWAGLLPEALLGLTVEYPAARDYLLSQLKLTGPYNRTGFLVAENFGVEQAFAVYASQPLFEYFVDGYESLLAPILQNIYNSNGYMGYHGIPQMPLYFYKATHDEIAPIDAVDELVSRYCGVGINILYERNSIGGHLAEEINGDARAFRFLQAVLGGTYNHTGCTVRDVALNVTDSTL</sequence>
<dbReference type="PANTHER" id="PTHR34853">
    <property type="match status" value="1"/>
</dbReference>
<evidence type="ECO:0000313" key="3">
    <source>
        <dbReference type="EMBL" id="KAK0327036.1"/>
    </source>
</evidence>
<keyword evidence="2" id="KW-0812">Transmembrane</keyword>
<accession>A0AAN6FYY6</accession>
<dbReference type="InterPro" id="IPR005152">
    <property type="entry name" value="Lipase_secreted"/>
</dbReference>
<dbReference type="PANTHER" id="PTHR34853:SF5">
    <property type="entry name" value="LIP-DOMAIN-CONTAINING PROTEIN-RELATED"/>
    <property type="match status" value="1"/>
</dbReference>
<dbReference type="AlphaFoldDB" id="A0AAN6FYY6"/>
<reference evidence="3" key="1">
    <citation type="submission" date="2021-12" db="EMBL/GenBank/DDBJ databases">
        <title>Black yeast isolated from Biological Soil Crust.</title>
        <authorList>
            <person name="Kurbessoian T."/>
        </authorList>
    </citation>
    <scope>NUCLEOTIDE SEQUENCE</scope>
    <source>
        <strain evidence="3">CCFEE 5208</strain>
    </source>
</reference>
<evidence type="ECO:0000256" key="1">
    <source>
        <dbReference type="ARBA" id="ARBA00022801"/>
    </source>
</evidence>
<evidence type="ECO:0008006" key="5">
    <source>
        <dbReference type="Google" id="ProtNLM"/>
    </source>
</evidence>
<dbReference type="Proteomes" id="UP001168146">
    <property type="component" value="Unassembled WGS sequence"/>
</dbReference>
<dbReference type="Gene3D" id="3.40.50.1820">
    <property type="entry name" value="alpha/beta hydrolase"/>
    <property type="match status" value="1"/>
</dbReference>
<dbReference type="Gene3D" id="1.10.260.130">
    <property type="match status" value="1"/>
</dbReference>
<protein>
    <recommendedName>
        <fullName evidence="5">LIP-domain-containing protein</fullName>
    </recommendedName>
</protein>
<keyword evidence="1" id="KW-0378">Hydrolase</keyword>
<dbReference type="GO" id="GO:0004806">
    <property type="term" value="F:triacylglycerol lipase activity"/>
    <property type="evidence" value="ECO:0007669"/>
    <property type="project" value="InterPro"/>
</dbReference>
<evidence type="ECO:0000256" key="2">
    <source>
        <dbReference type="SAM" id="Phobius"/>
    </source>
</evidence>
<dbReference type="InterPro" id="IPR029058">
    <property type="entry name" value="AB_hydrolase_fold"/>
</dbReference>
<gene>
    <name evidence="3" type="ORF">LTR82_001797</name>
</gene>
<keyword evidence="2" id="KW-0472">Membrane</keyword>
<organism evidence="3 4">
    <name type="scientific">Friedmanniomyces endolithicus</name>
    <dbReference type="NCBI Taxonomy" id="329885"/>
    <lineage>
        <taxon>Eukaryota</taxon>
        <taxon>Fungi</taxon>
        <taxon>Dikarya</taxon>
        <taxon>Ascomycota</taxon>
        <taxon>Pezizomycotina</taxon>
        <taxon>Dothideomycetes</taxon>
        <taxon>Dothideomycetidae</taxon>
        <taxon>Mycosphaerellales</taxon>
        <taxon>Teratosphaeriaceae</taxon>
        <taxon>Friedmanniomyces</taxon>
    </lineage>
</organism>
<dbReference type="SUPFAM" id="SSF53474">
    <property type="entry name" value="alpha/beta-Hydrolases"/>
    <property type="match status" value="1"/>
</dbReference>
<proteinExistence type="predicted"/>
<comment type="caution">
    <text evidence="3">The sequence shown here is derived from an EMBL/GenBank/DDBJ whole genome shotgun (WGS) entry which is preliminary data.</text>
</comment>
<keyword evidence="2" id="KW-1133">Transmembrane helix</keyword>
<evidence type="ECO:0000313" key="4">
    <source>
        <dbReference type="Proteomes" id="UP001168146"/>
    </source>
</evidence>
<dbReference type="Pfam" id="PF03583">
    <property type="entry name" value="LIP"/>
    <property type="match status" value="1"/>
</dbReference>
<dbReference type="GO" id="GO:0016042">
    <property type="term" value="P:lipid catabolic process"/>
    <property type="evidence" value="ECO:0007669"/>
    <property type="project" value="InterPro"/>
</dbReference>